<evidence type="ECO:0000313" key="1">
    <source>
        <dbReference type="EMBL" id="MEG3182650.1"/>
    </source>
</evidence>
<dbReference type="EMBL" id="JAXGFP010000001">
    <property type="protein sequence ID" value="MEG3182650.1"/>
    <property type="molecule type" value="Genomic_DNA"/>
</dbReference>
<proteinExistence type="predicted"/>
<accession>A0ABU7YUA6</accession>
<name>A0ABU7YUA6_9GAMM</name>
<organism evidence="1 2">
    <name type="scientific">Novilysobacter erysipheiresistens</name>
    <dbReference type="NCBI Taxonomy" id="1749332"/>
    <lineage>
        <taxon>Bacteria</taxon>
        <taxon>Pseudomonadati</taxon>
        <taxon>Pseudomonadota</taxon>
        <taxon>Gammaproteobacteria</taxon>
        <taxon>Lysobacterales</taxon>
        <taxon>Lysobacteraceae</taxon>
        <taxon>Novilysobacter</taxon>
    </lineage>
</organism>
<keyword evidence="2" id="KW-1185">Reference proteome</keyword>
<protein>
    <submittedName>
        <fullName evidence="1">Uncharacterized protein</fullName>
    </submittedName>
</protein>
<dbReference type="Proteomes" id="UP001355056">
    <property type="component" value="Unassembled WGS sequence"/>
</dbReference>
<dbReference type="RefSeq" id="WP_332613965.1">
    <property type="nucleotide sequence ID" value="NZ_JAXGFP010000001.1"/>
</dbReference>
<comment type="caution">
    <text evidence="1">The sequence shown here is derived from an EMBL/GenBank/DDBJ whole genome shotgun (WGS) entry which is preliminary data.</text>
</comment>
<evidence type="ECO:0000313" key="2">
    <source>
        <dbReference type="Proteomes" id="UP001355056"/>
    </source>
</evidence>
<gene>
    <name evidence="1" type="ORF">SNE34_01295</name>
</gene>
<sequence>MTTDNKALADRYRKKPVVIEAMQFDGTADSAGAICRWANADDAAKGHDDPTVSFITRDDQPGKAFDMLIWTLEGDMTASPGDWIIRGVQGEHYPCKPDIFSATYEPAAPSPQADKARGEGLDYVPGELDRTAPARIWLQIDTSGDNAERDEAWPGADHVTWQDEEIGGLEIAYVRADLAAPQPQGDASPERMIHEACGDPSFVEWAEHRARDATPEVCQTCNGHGMVDTSSGQTPDNYCQDAMDCPDCTPQARPSNAELLGGPNCRRIGDYVVTIDGTSIVVSKGRRLVIAHEDSEQARPDGGEAVGFVDDGVMTRGPNDPAGPGRYISCARMSRELPAGTKLYTHPAPAPDVALVDDAMVKRAEDYYYDNAPANGPAELRELLRGCLTTAQQEGSSHEA</sequence>
<reference evidence="1 2" key="1">
    <citation type="journal article" date="2016" name="Int. J. Syst. Evol. Microbiol.">
        <title>Lysobacter erysipheiresistens sp. nov., an antagonist of powdery mildew, isolated from tobacco-cultivated soil.</title>
        <authorList>
            <person name="Xie B."/>
            <person name="Li T."/>
            <person name="Lin X."/>
            <person name="Wang C.J."/>
            <person name="Chen Y.J."/>
            <person name="Liu W.J."/>
            <person name="Zhao Z.W."/>
        </authorList>
    </citation>
    <scope>NUCLEOTIDE SEQUENCE [LARGE SCALE GENOMIC DNA]</scope>
    <source>
        <strain evidence="1 2">RS-LYSO-3</strain>
    </source>
</reference>